<sequence>MADIATISAVLGSLKTAHDLATIIKTSGNSLEQAEVKFKLADLIYALAEAKMELAKIHGLLIEKDEEIRSLRTQIDEKGNLVYEAPYYWLRNLDAKDGPFCQKCKDVDDLYVRLQKRLSPGIWHCTNCKTNVSDKDYKRGKV</sequence>
<dbReference type="RefSeq" id="WP_065818831.1">
    <property type="nucleotide sequence ID" value="NZ_MPKQ01000053.1"/>
</dbReference>
<dbReference type="AlphaFoldDB" id="A0A151JG01"/>
<evidence type="ECO:0000313" key="1">
    <source>
        <dbReference type="EMBL" id="KYN24648.1"/>
    </source>
</evidence>
<gene>
    <name evidence="1" type="ORF">AUQ44_01765</name>
</gene>
<reference evidence="2" key="1">
    <citation type="submission" date="2015-12" db="EMBL/GenBank/DDBJ databases">
        <authorList>
            <person name="Tarr C.L."/>
            <person name="Gladney L.M."/>
        </authorList>
    </citation>
    <scope>NUCLEOTIDE SEQUENCE [LARGE SCALE GENOMIC DNA]</scope>
    <source>
        <strain evidence="2">2756-81</strain>
    </source>
</reference>
<dbReference type="Proteomes" id="UP000075349">
    <property type="component" value="Unassembled WGS sequence"/>
</dbReference>
<proteinExistence type="predicted"/>
<comment type="caution">
    <text evidence="1">The sequence shown here is derived from an EMBL/GenBank/DDBJ whole genome shotgun (WGS) entry which is preliminary data.</text>
</comment>
<organism evidence="1 2">
    <name type="scientific">Vibrio cidicii</name>
    <dbReference type="NCBI Taxonomy" id="1763883"/>
    <lineage>
        <taxon>Bacteria</taxon>
        <taxon>Pseudomonadati</taxon>
        <taxon>Pseudomonadota</taxon>
        <taxon>Gammaproteobacteria</taxon>
        <taxon>Vibrionales</taxon>
        <taxon>Vibrionaceae</taxon>
        <taxon>Vibrio</taxon>
    </lineage>
</organism>
<accession>A0A151JG01</accession>
<name>A0A151JG01_9VIBR</name>
<protein>
    <submittedName>
        <fullName evidence="1">Uncharacterized protein</fullName>
    </submittedName>
</protein>
<dbReference type="EMBL" id="LOMK01000001">
    <property type="protein sequence ID" value="KYN24648.1"/>
    <property type="molecule type" value="Genomic_DNA"/>
</dbReference>
<evidence type="ECO:0000313" key="2">
    <source>
        <dbReference type="Proteomes" id="UP000075349"/>
    </source>
</evidence>